<name>A0A1B1M6Y9_STRLN</name>
<gene>
    <name evidence="4" type="ORF">SLINC_2196</name>
</gene>
<dbReference type="KEGG" id="sls:SLINC_2196"/>
<keyword evidence="5" id="KW-1185">Reference proteome</keyword>
<dbReference type="InterPro" id="IPR012318">
    <property type="entry name" value="HTH_CRP"/>
</dbReference>
<keyword evidence="1" id="KW-0805">Transcription regulation</keyword>
<evidence type="ECO:0000313" key="5">
    <source>
        <dbReference type="Proteomes" id="UP000092598"/>
    </source>
</evidence>
<dbReference type="Proteomes" id="UP000092598">
    <property type="component" value="Chromosome"/>
</dbReference>
<dbReference type="InterPro" id="IPR000595">
    <property type="entry name" value="cNMP-bd_dom"/>
</dbReference>
<organism evidence="4 5">
    <name type="scientific">Streptomyces lincolnensis</name>
    <dbReference type="NCBI Taxonomy" id="1915"/>
    <lineage>
        <taxon>Bacteria</taxon>
        <taxon>Bacillati</taxon>
        <taxon>Actinomycetota</taxon>
        <taxon>Actinomycetes</taxon>
        <taxon>Kitasatosporales</taxon>
        <taxon>Streptomycetaceae</taxon>
        <taxon>Streptomyces</taxon>
    </lineage>
</organism>
<dbReference type="Gene3D" id="2.60.120.10">
    <property type="entry name" value="Jelly Rolls"/>
    <property type="match status" value="1"/>
</dbReference>
<protein>
    <submittedName>
        <fullName evidence="4">Transcriptional regulator</fullName>
    </submittedName>
</protein>
<dbReference type="Pfam" id="PF13545">
    <property type="entry name" value="HTH_Crp_2"/>
    <property type="match status" value="1"/>
</dbReference>
<keyword evidence="2" id="KW-0238">DNA-binding</keyword>
<dbReference type="STRING" id="1915.SLINC_2196"/>
<dbReference type="Pfam" id="PF00027">
    <property type="entry name" value="cNMP_binding"/>
    <property type="match status" value="1"/>
</dbReference>
<dbReference type="InterPro" id="IPR014710">
    <property type="entry name" value="RmlC-like_jellyroll"/>
</dbReference>
<dbReference type="InterPro" id="IPR036390">
    <property type="entry name" value="WH_DNA-bd_sf"/>
</dbReference>
<dbReference type="GO" id="GO:0006355">
    <property type="term" value="P:regulation of DNA-templated transcription"/>
    <property type="evidence" value="ECO:0007669"/>
    <property type="project" value="InterPro"/>
</dbReference>
<evidence type="ECO:0000256" key="3">
    <source>
        <dbReference type="ARBA" id="ARBA00023163"/>
    </source>
</evidence>
<dbReference type="AlphaFoldDB" id="A0A1B1M6Y9"/>
<proteinExistence type="predicted"/>
<accession>A0A1B1M6Y9</accession>
<dbReference type="InterPro" id="IPR018490">
    <property type="entry name" value="cNMP-bd_dom_sf"/>
</dbReference>
<evidence type="ECO:0000256" key="1">
    <source>
        <dbReference type="ARBA" id="ARBA00023015"/>
    </source>
</evidence>
<dbReference type="EMBL" id="CP016438">
    <property type="protein sequence ID" value="ANS64420.1"/>
    <property type="molecule type" value="Genomic_DNA"/>
</dbReference>
<dbReference type="GO" id="GO:0003677">
    <property type="term" value="F:DNA binding"/>
    <property type="evidence" value="ECO:0007669"/>
    <property type="project" value="UniProtKB-KW"/>
</dbReference>
<keyword evidence="3" id="KW-0804">Transcription</keyword>
<reference evidence="4 5" key="1">
    <citation type="submission" date="2016-07" db="EMBL/GenBank/DDBJ databases">
        <title>Enhancement of antibiotic productionsby engineered nitrateutilization in actinobacteria.</title>
        <authorList>
            <person name="Meng S.C."/>
        </authorList>
    </citation>
    <scope>NUCLEOTIDE SEQUENCE [LARGE SCALE GENOMIC DNA]</scope>
    <source>
        <strain evidence="4 5">NRRL 2936</strain>
    </source>
</reference>
<dbReference type="PROSITE" id="PS50042">
    <property type="entry name" value="CNMP_BINDING_3"/>
    <property type="match status" value="1"/>
</dbReference>
<dbReference type="SUPFAM" id="SSF51206">
    <property type="entry name" value="cAMP-binding domain-like"/>
    <property type="match status" value="1"/>
</dbReference>
<dbReference type="SMART" id="SM00100">
    <property type="entry name" value="cNMP"/>
    <property type="match status" value="1"/>
</dbReference>
<dbReference type="PROSITE" id="PS51063">
    <property type="entry name" value="HTH_CRP_2"/>
    <property type="match status" value="1"/>
</dbReference>
<dbReference type="CDD" id="cd00038">
    <property type="entry name" value="CAP_ED"/>
    <property type="match status" value="1"/>
</dbReference>
<evidence type="ECO:0000256" key="2">
    <source>
        <dbReference type="ARBA" id="ARBA00023125"/>
    </source>
</evidence>
<sequence length="239" mass="25579">MDAAAAERLLQEARRHWRGGSFLGGLGPAAQLALVGRGQRAAFPRGTLLIREGEPASDVFLLLSSYVKVTAALAGGGWSLLAVRTGGDLVGELAGMAGVPRSASVMACGSEPVTAVRLAWGDFDEVKDAHPVVQHGLQESVGRKLAAATRRRIDYNRRSPKGRLARVLVEMADDFGQSVRGRDIILPVDLKQVEWGDLIGVSESTAYRALRELRGLVDAQHRRIIVTDLPGLRTVAGTE</sequence>
<evidence type="ECO:0000313" key="4">
    <source>
        <dbReference type="EMBL" id="ANS64420.1"/>
    </source>
</evidence>
<dbReference type="SUPFAM" id="SSF46785">
    <property type="entry name" value="Winged helix' DNA-binding domain"/>
    <property type="match status" value="1"/>
</dbReference>